<dbReference type="Pfam" id="PF20271">
    <property type="entry name" value="CATASP"/>
    <property type="match status" value="1"/>
</dbReference>
<feature type="domain" description="CATRA-Associated Small Protein" evidence="2">
    <location>
        <begin position="16"/>
        <end position="99"/>
    </location>
</feature>
<evidence type="ECO:0000313" key="3">
    <source>
        <dbReference type="EMBL" id="NGM14330.1"/>
    </source>
</evidence>
<sequence length="116" mass="13108">MADIGDVEAVQILDEAVQTLEFVRKKGKLPLVEWEAVDDAVKRMGEALDRADLGGVRSAREHIDLRFFRHGARSELKPPDESVPMPPPMRTSSDNLTGRIRLVRQRIPHDTGELQR</sequence>
<evidence type="ECO:0000259" key="2">
    <source>
        <dbReference type="Pfam" id="PF20271"/>
    </source>
</evidence>
<dbReference type="RefSeq" id="WP_164448208.1">
    <property type="nucleotide sequence ID" value="NZ_SAIY01000005.1"/>
</dbReference>
<proteinExistence type="predicted"/>
<gene>
    <name evidence="3" type="ORF">ENC19_17490</name>
</gene>
<dbReference type="Proteomes" id="UP000478148">
    <property type="component" value="Unassembled WGS sequence"/>
</dbReference>
<organism evidence="3 4">
    <name type="scientific">Verrucosispora sioxanthis</name>
    <dbReference type="NCBI Taxonomy" id="2499994"/>
    <lineage>
        <taxon>Bacteria</taxon>
        <taxon>Bacillati</taxon>
        <taxon>Actinomycetota</taxon>
        <taxon>Actinomycetes</taxon>
        <taxon>Micromonosporales</taxon>
        <taxon>Micromonosporaceae</taxon>
        <taxon>Micromonospora</taxon>
    </lineage>
</organism>
<evidence type="ECO:0000256" key="1">
    <source>
        <dbReference type="SAM" id="MobiDB-lite"/>
    </source>
</evidence>
<name>A0A6M1L7V4_9ACTN</name>
<comment type="caution">
    <text evidence="3">The sequence shown here is derived from an EMBL/GenBank/DDBJ whole genome shotgun (WGS) entry which is preliminary data.</text>
</comment>
<protein>
    <recommendedName>
        <fullName evidence="2">CATRA-Associated Small Protein domain-containing protein</fullName>
    </recommendedName>
</protein>
<dbReference type="InterPro" id="IPR046924">
    <property type="entry name" value="CATASP"/>
</dbReference>
<accession>A0A6M1L7V4</accession>
<keyword evidence="4" id="KW-1185">Reference proteome</keyword>
<dbReference type="AlphaFoldDB" id="A0A6M1L7V4"/>
<feature type="region of interest" description="Disordered" evidence="1">
    <location>
        <begin position="75"/>
        <end position="96"/>
    </location>
</feature>
<reference evidence="3 4" key="1">
    <citation type="submission" date="2020-02" db="EMBL/GenBank/DDBJ databases">
        <title>Draft Genome Sequence of Verrucosispora sp. Strain CWR15, Isolated from Gulf of Mexico Sponge.</title>
        <authorList>
            <person name="Kennedy S.J."/>
            <person name="Cella E."/>
            <person name="Azarian T."/>
            <person name="Baker B.J."/>
            <person name="Shaw L.N."/>
        </authorList>
    </citation>
    <scope>NUCLEOTIDE SEQUENCE [LARGE SCALE GENOMIC DNA]</scope>
    <source>
        <strain evidence="3 4">CWR15</strain>
    </source>
</reference>
<evidence type="ECO:0000313" key="4">
    <source>
        <dbReference type="Proteomes" id="UP000478148"/>
    </source>
</evidence>
<dbReference type="EMBL" id="SAIY01000005">
    <property type="protein sequence ID" value="NGM14330.1"/>
    <property type="molecule type" value="Genomic_DNA"/>
</dbReference>